<feature type="transmembrane region" description="Helical" evidence="7">
    <location>
        <begin position="397"/>
        <end position="421"/>
    </location>
</feature>
<keyword evidence="4 7" id="KW-1133">Transmembrane helix</keyword>
<accession>N1PW54</accession>
<evidence type="ECO:0000313" key="9">
    <source>
        <dbReference type="EMBL" id="EME46585.1"/>
    </source>
</evidence>
<reference evidence="9 10" key="2">
    <citation type="journal article" date="2012" name="PLoS Pathog.">
        <title>Diverse lifestyles and strategies of plant pathogenesis encoded in the genomes of eighteen Dothideomycetes fungi.</title>
        <authorList>
            <person name="Ohm R.A."/>
            <person name="Feau N."/>
            <person name="Henrissat B."/>
            <person name="Schoch C.L."/>
            <person name="Horwitz B.A."/>
            <person name="Barry K.W."/>
            <person name="Condon B.J."/>
            <person name="Copeland A.C."/>
            <person name="Dhillon B."/>
            <person name="Glaser F."/>
            <person name="Hesse C.N."/>
            <person name="Kosti I."/>
            <person name="LaButti K."/>
            <person name="Lindquist E.A."/>
            <person name="Lucas S."/>
            <person name="Salamov A.A."/>
            <person name="Bradshaw R.E."/>
            <person name="Ciuffetti L."/>
            <person name="Hamelin R.C."/>
            <person name="Kema G.H.J."/>
            <person name="Lawrence C."/>
            <person name="Scott J.A."/>
            <person name="Spatafora J.W."/>
            <person name="Turgeon B.G."/>
            <person name="de Wit P.J.G.M."/>
            <person name="Zhong S."/>
            <person name="Goodwin S.B."/>
            <person name="Grigoriev I.V."/>
        </authorList>
    </citation>
    <scope>NUCLEOTIDE SEQUENCE [LARGE SCALE GENOMIC DNA]</scope>
    <source>
        <strain evidence="10">NZE10 / CBS 128990</strain>
    </source>
</reference>
<gene>
    <name evidence="9" type="ORF">DOTSEDRAFT_70558</name>
</gene>
<keyword evidence="10" id="KW-1185">Reference proteome</keyword>
<dbReference type="InterPro" id="IPR050930">
    <property type="entry name" value="MFS_Vesicular_Transporter"/>
</dbReference>
<feature type="transmembrane region" description="Helical" evidence="7">
    <location>
        <begin position="184"/>
        <end position="204"/>
    </location>
</feature>
<feature type="transmembrane region" description="Helical" evidence="7">
    <location>
        <begin position="126"/>
        <end position="144"/>
    </location>
</feature>
<sequence length="518" mass="55261">MLAWFWGSESEPPVLLKFRSSKTFIIVVVSSAIFTDIFAYGIVVPVFPFALTERAGIDQKEIQSWISIFLAVYGAALLVASPLFGWLADRMKSRQIPFMAGLLLLGASTAMLTVGDSIGILAAGRVLQGASAAVVWVVGLAVLVDTVGPDDIGGAMGYVGLSMSLAILLAPLLGGVVFQYAGYYQVYAMAFGLIVLDIVLRFAMIEKKNARRWLPDQSPSAEEALESWHDRTVANLEKDPVAGKGQDDVKNSLSTGGPTERNASHAPSRVASMVPENAPGIVKAIVARLPPVVFLFGSRRVLCALWACVIQSSLMTSFDSILPLFVRNTFHWDSTGAGLVFLPIVVASFVGPFVGRLSDKYGPRWFATAGFALCCPFLILLRLVTHDSMGQKVILCALLAIIGFGLTLALTPIMAEIAYAVGAKALRHPPGFFGKNGAFAQAYGLFNMAWAAGAMIGPLLAGFVVDAQGWPTATLILGCISIFTTIPTAIWTGGSIFKKRRKDKEEASEDASAGVDLS</sequence>
<feature type="transmembrane region" description="Helical" evidence="7">
    <location>
        <begin position="156"/>
        <end position="178"/>
    </location>
</feature>
<dbReference type="GO" id="GO:0022857">
    <property type="term" value="F:transmembrane transporter activity"/>
    <property type="evidence" value="ECO:0007669"/>
    <property type="project" value="InterPro"/>
</dbReference>
<dbReference type="PROSITE" id="PS50850">
    <property type="entry name" value="MFS"/>
    <property type="match status" value="1"/>
</dbReference>
<dbReference type="InterPro" id="IPR011701">
    <property type="entry name" value="MFS"/>
</dbReference>
<evidence type="ECO:0000256" key="5">
    <source>
        <dbReference type="ARBA" id="ARBA00023136"/>
    </source>
</evidence>
<reference evidence="10" key="1">
    <citation type="journal article" date="2012" name="PLoS Genet.">
        <title>The genomes of the fungal plant pathogens Cladosporium fulvum and Dothistroma septosporum reveal adaptation to different hosts and lifestyles but also signatures of common ancestry.</title>
        <authorList>
            <person name="de Wit P.J.G.M."/>
            <person name="van der Burgt A."/>
            <person name="Oekmen B."/>
            <person name="Stergiopoulos I."/>
            <person name="Abd-Elsalam K.A."/>
            <person name="Aerts A.L."/>
            <person name="Bahkali A.H."/>
            <person name="Beenen H.G."/>
            <person name="Chettri P."/>
            <person name="Cox M.P."/>
            <person name="Datema E."/>
            <person name="de Vries R.P."/>
            <person name="Dhillon B."/>
            <person name="Ganley A.R."/>
            <person name="Griffiths S.A."/>
            <person name="Guo Y."/>
            <person name="Hamelin R.C."/>
            <person name="Henrissat B."/>
            <person name="Kabir M.S."/>
            <person name="Jashni M.K."/>
            <person name="Kema G."/>
            <person name="Klaubauf S."/>
            <person name="Lapidus A."/>
            <person name="Levasseur A."/>
            <person name="Lindquist E."/>
            <person name="Mehrabi R."/>
            <person name="Ohm R.A."/>
            <person name="Owen T.J."/>
            <person name="Salamov A."/>
            <person name="Schwelm A."/>
            <person name="Schijlen E."/>
            <person name="Sun H."/>
            <person name="van den Burg H.A."/>
            <person name="van Ham R.C.H.J."/>
            <person name="Zhang S."/>
            <person name="Goodwin S.B."/>
            <person name="Grigoriev I.V."/>
            <person name="Collemare J."/>
            <person name="Bradshaw R.E."/>
        </authorList>
    </citation>
    <scope>NUCLEOTIDE SEQUENCE [LARGE SCALE GENOMIC DNA]</scope>
    <source>
        <strain evidence="10">NZE10 / CBS 128990</strain>
    </source>
</reference>
<dbReference type="OrthoDB" id="5086884at2759"/>
<proteinExistence type="predicted"/>
<feature type="transmembrane region" description="Helical" evidence="7">
    <location>
        <begin position="62"/>
        <end position="84"/>
    </location>
</feature>
<dbReference type="Pfam" id="PF07690">
    <property type="entry name" value="MFS_1"/>
    <property type="match status" value="2"/>
</dbReference>
<dbReference type="eggNOG" id="KOG3764">
    <property type="taxonomic scope" value="Eukaryota"/>
</dbReference>
<dbReference type="PANTHER" id="PTHR23506">
    <property type="entry name" value="GH10249P"/>
    <property type="match status" value="1"/>
</dbReference>
<dbReference type="Proteomes" id="UP000016933">
    <property type="component" value="Unassembled WGS sequence"/>
</dbReference>
<feature type="transmembrane region" description="Helical" evidence="7">
    <location>
        <begin position="96"/>
        <end position="114"/>
    </location>
</feature>
<dbReference type="HOGENOM" id="CLU_001265_51_3_1"/>
<dbReference type="AlphaFoldDB" id="N1PW54"/>
<feature type="compositionally biased region" description="Basic and acidic residues" evidence="6">
    <location>
        <begin position="239"/>
        <end position="250"/>
    </location>
</feature>
<feature type="transmembrane region" description="Helical" evidence="7">
    <location>
        <begin position="337"/>
        <end position="354"/>
    </location>
</feature>
<dbReference type="EMBL" id="KB446537">
    <property type="protein sequence ID" value="EME46585.1"/>
    <property type="molecule type" value="Genomic_DNA"/>
</dbReference>
<dbReference type="OMA" id="THDSMGQ"/>
<organism evidence="9 10">
    <name type="scientific">Dothistroma septosporum (strain NZE10 / CBS 128990)</name>
    <name type="common">Red band needle blight fungus</name>
    <name type="synonym">Mycosphaerella pini</name>
    <dbReference type="NCBI Taxonomy" id="675120"/>
    <lineage>
        <taxon>Eukaryota</taxon>
        <taxon>Fungi</taxon>
        <taxon>Dikarya</taxon>
        <taxon>Ascomycota</taxon>
        <taxon>Pezizomycotina</taxon>
        <taxon>Dothideomycetes</taxon>
        <taxon>Dothideomycetidae</taxon>
        <taxon>Mycosphaerellales</taxon>
        <taxon>Mycosphaerellaceae</taxon>
        <taxon>Dothistroma</taxon>
    </lineage>
</organism>
<evidence type="ECO:0000256" key="2">
    <source>
        <dbReference type="ARBA" id="ARBA00022448"/>
    </source>
</evidence>
<evidence type="ECO:0000256" key="7">
    <source>
        <dbReference type="SAM" id="Phobius"/>
    </source>
</evidence>
<name>N1PW54_DOTSN</name>
<evidence type="ECO:0000259" key="8">
    <source>
        <dbReference type="PROSITE" id="PS50850"/>
    </source>
</evidence>
<protein>
    <recommendedName>
        <fullName evidence="8">Major facilitator superfamily (MFS) profile domain-containing protein</fullName>
    </recommendedName>
</protein>
<feature type="transmembrane region" description="Helical" evidence="7">
    <location>
        <begin position="442"/>
        <end position="464"/>
    </location>
</feature>
<dbReference type="CDD" id="cd17325">
    <property type="entry name" value="MFS_MdtG_SLC18_like"/>
    <property type="match status" value="1"/>
</dbReference>
<evidence type="ECO:0000256" key="6">
    <source>
        <dbReference type="SAM" id="MobiDB-lite"/>
    </source>
</evidence>
<evidence type="ECO:0000256" key="1">
    <source>
        <dbReference type="ARBA" id="ARBA00004141"/>
    </source>
</evidence>
<dbReference type="STRING" id="675120.N1PW54"/>
<feature type="transmembrane region" description="Helical" evidence="7">
    <location>
        <begin position="470"/>
        <end position="492"/>
    </location>
</feature>
<feature type="domain" description="Major facilitator superfamily (MFS) profile" evidence="8">
    <location>
        <begin position="25"/>
        <end position="496"/>
    </location>
</feature>
<feature type="transmembrane region" description="Helical" evidence="7">
    <location>
        <begin position="24"/>
        <end position="50"/>
    </location>
</feature>
<comment type="subcellular location">
    <subcellularLocation>
        <location evidence="1">Membrane</location>
        <topology evidence="1">Multi-pass membrane protein</topology>
    </subcellularLocation>
</comment>
<dbReference type="SUPFAM" id="SSF103473">
    <property type="entry name" value="MFS general substrate transporter"/>
    <property type="match status" value="1"/>
</dbReference>
<dbReference type="Gene3D" id="1.20.1250.20">
    <property type="entry name" value="MFS general substrate transporter like domains"/>
    <property type="match status" value="1"/>
</dbReference>
<feature type="transmembrane region" description="Helical" evidence="7">
    <location>
        <begin position="366"/>
        <end position="385"/>
    </location>
</feature>
<evidence type="ECO:0000256" key="4">
    <source>
        <dbReference type="ARBA" id="ARBA00022989"/>
    </source>
</evidence>
<dbReference type="PANTHER" id="PTHR23506:SF23">
    <property type="entry name" value="GH10249P"/>
    <property type="match status" value="1"/>
</dbReference>
<keyword evidence="5 7" id="KW-0472">Membrane</keyword>
<feature type="region of interest" description="Disordered" evidence="6">
    <location>
        <begin position="239"/>
        <end position="269"/>
    </location>
</feature>
<dbReference type="InterPro" id="IPR020846">
    <property type="entry name" value="MFS_dom"/>
</dbReference>
<dbReference type="InterPro" id="IPR036259">
    <property type="entry name" value="MFS_trans_sf"/>
</dbReference>
<evidence type="ECO:0000313" key="10">
    <source>
        <dbReference type="Proteomes" id="UP000016933"/>
    </source>
</evidence>
<feature type="transmembrane region" description="Helical" evidence="7">
    <location>
        <begin position="301"/>
        <end position="325"/>
    </location>
</feature>
<evidence type="ECO:0000256" key="3">
    <source>
        <dbReference type="ARBA" id="ARBA00022692"/>
    </source>
</evidence>
<keyword evidence="3 7" id="KW-0812">Transmembrane</keyword>
<keyword evidence="2" id="KW-0813">Transport</keyword>
<dbReference type="GO" id="GO:0016020">
    <property type="term" value="C:membrane"/>
    <property type="evidence" value="ECO:0007669"/>
    <property type="project" value="UniProtKB-SubCell"/>
</dbReference>